<keyword evidence="2" id="KW-1185">Reference proteome</keyword>
<comment type="caution">
    <text evidence="1">The sequence shown here is derived from an EMBL/GenBank/DDBJ whole genome shotgun (WGS) entry which is preliminary data.</text>
</comment>
<evidence type="ECO:0000313" key="2">
    <source>
        <dbReference type="Proteomes" id="UP000004219"/>
    </source>
</evidence>
<proteinExistence type="predicted"/>
<dbReference type="EMBL" id="AGXZ01000009">
    <property type="protein sequence ID" value="EIY80645.1"/>
    <property type="molecule type" value="Genomic_DNA"/>
</dbReference>
<dbReference type="RefSeq" id="WP_005849151.1">
    <property type="nucleotide sequence ID" value="NZ_JH724282.1"/>
</dbReference>
<organism evidence="1 2">
    <name type="scientific">Phocaeicola vulgatus CL09T03C04</name>
    <dbReference type="NCBI Taxonomy" id="997891"/>
    <lineage>
        <taxon>Bacteria</taxon>
        <taxon>Pseudomonadati</taxon>
        <taxon>Bacteroidota</taxon>
        <taxon>Bacteroidia</taxon>
        <taxon>Bacteroidales</taxon>
        <taxon>Bacteroidaceae</taxon>
        <taxon>Phocaeicola</taxon>
    </lineage>
</organism>
<sequence>MKYLLFISLILFYSCHSGSSKKELKAKTDSIRLQEELCSLHQYVDSIIKSDTTLQQRFHCLGAAMGADKVSVYFLDIPTDSFEFFKSAFKKEVFDSPLLEFDIMSDFTNDIEIIPINENS</sequence>
<dbReference type="Proteomes" id="UP000004219">
    <property type="component" value="Unassembled WGS sequence"/>
</dbReference>
<name>I8ZYR1_PHOVU</name>
<dbReference type="PATRIC" id="fig|997891.3.peg.1229"/>
<accession>I8ZYR1</accession>
<dbReference type="PROSITE" id="PS51257">
    <property type="entry name" value="PROKAR_LIPOPROTEIN"/>
    <property type="match status" value="1"/>
</dbReference>
<protein>
    <submittedName>
        <fullName evidence="1">Uncharacterized protein</fullName>
    </submittedName>
</protein>
<dbReference type="HOGENOM" id="CLU_2045083_0_0_10"/>
<evidence type="ECO:0000313" key="1">
    <source>
        <dbReference type="EMBL" id="EIY80645.1"/>
    </source>
</evidence>
<dbReference type="AlphaFoldDB" id="I8ZYR1"/>
<gene>
    <name evidence="1" type="ORF">HMPREF1058_01167</name>
</gene>
<reference evidence="1 2" key="1">
    <citation type="submission" date="2012-02" db="EMBL/GenBank/DDBJ databases">
        <title>The Genome Sequence of Bacteroides vulgatus CL09T03C04.</title>
        <authorList>
            <consortium name="The Broad Institute Genome Sequencing Platform"/>
            <person name="Earl A."/>
            <person name="Ward D."/>
            <person name="Feldgarden M."/>
            <person name="Gevers D."/>
            <person name="Zitomersky N.L."/>
            <person name="Coyne M.J."/>
            <person name="Comstock L.E."/>
            <person name="Young S.K."/>
            <person name="Zeng Q."/>
            <person name="Gargeya S."/>
            <person name="Fitzgerald M."/>
            <person name="Haas B."/>
            <person name="Abouelleil A."/>
            <person name="Alvarado L."/>
            <person name="Arachchi H.M."/>
            <person name="Berlin A."/>
            <person name="Chapman S.B."/>
            <person name="Gearin G."/>
            <person name="Goldberg J."/>
            <person name="Griggs A."/>
            <person name="Gujja S."/>
            <person name="Hansen M."/>
            <person name="Heiman D."/>
            <person name="Howarth C."/>
            <person name="Larimer J."/>
            <person name="Lui A."/>
            <person name="MacDonald P.J.P."/>
            <person name="McCowen C."/>
            <person name="Montmayeur A."/>
            <person name="Murphy C."/>
            <person name="Neiman D."/>
            <person name="Pearson M."/>
            <person name="Priest M."/>
            <person name="Roberts A."/>
            <person name="Saif S."/>
            <person name="Shea T."/>
            <person name="Sisk P."/>
            <person name="Stolte C."/>
            <person name="Sykes S."/>
            <person name="Wortman J."/>
            <person name="Nusbaum C."/>
            <person name="Birren B."/>
        </authorList>
    </citation>
    <scope>NUCLEOTIDE SEQUENCE [LARGE SCALE GENOMIC DNA]</scope>
    <source>
        <strain evidence="1 2">CL09T03C04</strain>
    </source>
</reference>